<evidence type="ECO:0000259" key="2">
    <source>
        <dbReference type="Pfam" id="PF13505"/>
    </source>
</evidence>
<organism evidence="3 4">
    <name type="scientific">Candidatus Liberibacter asiaticus str. gxpsy</name>
    <dbReference type="NCBI Taxonomy" id="1174529"/>
    <lineage>
        <taxon>Bacteria</taxon>
        <taxon>Pseudomonadati</taxon>
        <taxon>Pseudomonadota</taxon>
        <taxon>Alphaproteobacteria</taxon>
        <taxon>Hyphomicrobiales</taxon>
        <taxon>Rhizobiaceae</taxon>
        <taxon>Liberibacter</taxon>
    </lineage>
</organism>
<dbReference type="EMBL" id="CP004005">
    <property type="protein sequence ID" value="AGH17314.1"/>
    <property type="molecule type" value="Genomic_DNA"/>
</dbReference>
<dbReference type="GeneID" id="93077304"/>
<evidence type="ECO:0000313" key="4">
    <source>
        <dbReference type="Proteomes" id="UP000011820"/>
    </source>
</evidence>
<dbReference type="RefSeq" id="WP_015452909.1">
    <property type="nucleotide sequence ID" value="NC_020549.1"/>
</dbReference>
<dbReference type="Pfam" id="PF13505">
    <property type="entry name" value="OMP_b-brl"/>
    <property type="match status" value="1"/>
</dbReference>
<evidence type="ECO:0000313" key="3">
    <source>
        <dbReference type="EMBL" id="AGH17314.1"/>
    </source>
</evidence>
<proteinExistence type="predicted"/>
<dbReference type="InterPro" id="IPR027385">
    <property type="entry name" value="Beta-barrel_OMP"/>
</dbReference>
<name>A0ABN4B3C5_LIBAS</name>
<evidence type="ECO:0000256" key="1">
    <source>
        <dbReference type="ARBA" id="ARBA00022729"/>
    </source>
</evidence>
<feature type="domain" description="Outer membrane protein beta-barrel" evidence="2">
    <location>
        <begin position="54"/>
        <end position="240"/>
    </location>
</feature>
<dbReference type="SUPFAM" id="SSF56925">
    <property type="entry name" value="OMPA-like"/>
    <property type="match status" value="1"/>
</dbReference>
<dbReference type="Proteomes" id="UP000011820">
    <property type="component" value="Chromosome"/>
</dbReference>
<protein>
    <recommendedName>
        <fullName evidence="2">Outer membrane protein beta-barrel domain-containing protein</fullName>
    </recommendedName>
</protein>
<sequence length="242" mass="27008">MNFNGYGALFFVVFLSIVVPNHSLAVDLYLPRKIDLFNEADNNVEYQDDEYGIWSGNYVGLHISRLYETHPLADTINRKTYNSLLPNGLGIELGHNIQLEDFVFGINCHTTAAKDDSTFYRLKEKYFIYGDVVLKAGYSVDSLLIYGMGGFGGAYVIDSSLEKVESDNSKNAKGRFDGHGSSVVLGIGLDYMVNYDISLSASYRYIPHHIHSVNNSNAKSDVERVDRKGNAHIASLGINMHF</sequence>
<gene>
    <name evidence="3" type="ORF">WSI_04730</name>
</gene>
<keyword evidence="1" id="KW-0732">Signal</keyword>
<accession>A0ABN4B3C5</accession>
<dbReference type="InterPro" id="IPR011250">
    <property type="entry name" value="OMP/PagP_B-barrel"/>
</dbReference>
<reference evidence="3 4" key="1">
    <citation type="journal article" date="2013" name="Genome Announc.">
        <title>Complete Genome Sequence of a Chinese Strain of 'Candidatus Liberibacter asiaticus'.</title>
        <authorList>
            <person name="Lin H."/>
            <person name="Han C.S."/>
            <person name="Liu B."/>
            <person name="Lou B."/>
            <person name="Bai X."/>
            <person name="Deng C."/>
            <person name="Civerolo E.L."/>
            <person name="Gupta G."/>
        </authorList>
    </citation>
    <scope>NUCLEOTIDE SEQUENCE [LARGE SCALE GENOMIC DNA]</scope>
    <source>
        <strain evidence="4">gxpsy</strain>
    </source>
</reference>
<keyword evidence="4" id="KW-1185">Reference proteome</keyword>
<dbReference type="Gene3D" id="2.40.160.20">
    <property type="match status" value="1"/>
</dbReference>